<name>A0ABQ9I8D5_9NEOP</name>
<protein>
    <submittedName>
        <fullName evidence="1">Uncharacterized protein</fullName>
    </submittedName>
</protein>
<organism evidence="1 2">
    <name type="scientific">Dryococelus australis</name>
    <dbReference type="NCBI Taxonomy" id="614101"/>
    <lineage>
        <taxon>Eukaryota</taxon>
        <taxon>Metazoa</taxon>
        <taxon>Ecdysozoa</taxon>
        <taxon>Arthropoda</taxon>
        <taxon>Hexapoda</taxon>
        <taxon>Insecta</taxon>
        <taxon>Pterygota</taxon>
        <taxon>Neoptera</taxon>
        <taxon>Polyneoptera</taxon>
        <taxon>Phasmatodea</taxon>
        <taxon>Verophasmatodea</taxon>
        <taxon>Anareolatae</taxon>
        <taxon>Phasmatidae</taxon>
        <taxon>Eurycanthinae</taxon>
        <taxon>Dryococelus</taxon>
    </lineage>
</organism>
<accession>A0ABQ9I8D5</accession>
<keyword evidence="2" id="KW-1185">Reference proteome</keyword>
<reference evidence="1 2" key="1">
    <citation type="submission" date="2023-02" db="EMBL/GenBank/DDBJ databases">
        <title>LHISI_Scaffold_Assembly.</title>
        <authorList>
            <person name="Stuart O.P."/>
            <person name="Cleave R."/>
            <person name="Magrath M.J.L."/>
            <person name="Mikheyev A.S."/>
        </authorList>
    </citation>
    <scope>NUCLEOTIDE SEQUENCE [LARGE SCALE GENOMIC DNA]</scope>
    <source>
        <strain evidence="1">Daus_M_001</strain>
        <tissue evidence="1">Leg muscle</tissue>
    </source>
</reference>
<comment type="caution">
    <text evidence="1">The sequence shown here is derived from an EMBL/GenBank/DDBJ whole genome shotgun (WGS) entry which is preliminary data.</text>
</comment>
<proteinExistence type="predicted"/>
<dbReference type="EMBL" id="JARBHB010000002">
    <property type="protein sequence ID" value="KAJ8892904.1"/>
    <property type="molecule type" value="Genomic_DNA"/>
</dbReference>
<evidence type="ECO:0000313" key="1">
    <source>
        <dbReference type="EMBL" id="KAJ8892904.1"/>
    </source>
</evidence>
<sequence>MKIFPCWLKKHSRFDISEELVDIFSGVVGDDTMTCDCAVEKGKQSINSLMGKSYANAVIPRKARVKSLGVVLSAVKVRDNVVPVYVQQIFNIINCLNSTSQDLKEYFKYELSPTPLVLLKNNWMGK</sequence>
<gene>
    <name evidence="1" type="ORF">PR048_005485</name>
</gene>
<evidence type="ECO:0000313" key="2">
    <source>
        <dbReference type="Proteomes" id="UP001159363"/>
    </source>
</evidence>
<dbReference type="Proteomes" id="UP001159363">
    <property type="component" value="Chromosome 2"/>
</dbReference>